<protein>
    <submittedName>
        <fullName evidence="4">Uncharacterized protein</fullName>
    </submittedName>
</protein>
<organism evidence="4 5">
    <name type="scientific">Pristionchus pacificus</name>
    <name type="common">Parasitic nematode worm</name>
    <dbReference type="NCBI Taxonomy" id="54126"/>
    <lineage>
        <taxon>Eukaryota</taxon>
        <taxon>Metazoa</taxon>
        <taxon>Ecdysozoa</taxon>
        <taxon>Nematoda</taxon>
        <taxon>Chromadorea</taxon>
        <taxon>Rhabditida</taxon>
        <taxon>Rhabditina</taxon>
        <taxon>Diplogasteromorpha</taxon>
        <taxon>Diplogasteroidea</taxon>
        <taxon>Neodiplogasteridae</taxon>
        <taxon>Pristionchus</taxon>
    </lineage>
</organism>
<dbReference type="InterPro" id="IPR010513">
    <property type="entry name" value="KEN_dom"/>
</dbReference>
<dbReference type="Gene3D" id="3.30.200.20">
    <property type="entry name" value="Phosphorylase Kinase, domain 1"/>
    <property type="match status" value="1"/>
</dbReference>
<dbReference type="GO" id="GO:0051082">
    <property type="term" value="F:unfolded protein binding"/>
    <property type="evidence" value="ECO:0000318"/>
    <property type="project" value="GO_Central"/>
</dbReference>
<keyword evidence="5" id="KW-1185">Reference proteome</keyword>
<dbReference type="GO" id="GO:0004521">
    <property type="term" value="F:RNA endonuclease activity"/>
    <property type="evidence" value="ECO:0000318"/>
    <property type="project" value="GO_Central"/>
</dbReference>
<dbReference type="PANTHER" id="PTHR13954">
    <property type="entry name" value="IRE1-RELATED"/>
    <property type="match status" value="1"/>
</dbReference>
<dbReference type="OrthoDB" id="63989at2759"/>
<dbReference type="InterPro" id="IPR000719">
    <property type="entry name" value="Prot_kinase_dom"/>
</dbReference>
<gene>
    <name evidence="4" type="primary">WBGene00274756</name>
</gene>
<dbReference type="Pfam" id="PF00069">
    <property type="entry name" value="Pkinase"/>
    <property type="match status" value="1"/>
</dbReference>
<keyword evidence="2" id="KW-0547">Nucleotide-binding</keyword>
<dbReference type="GO" id="GO:0036498">
    <property type="term" value="P:IRE1-mediated unfolded protein response"/>
    <property type="evidence" value="ECO:0000318"/>
    <property type="project" value="GO_Central"/>
</dbReference>
<evidence type="ECO:0000256" key="3">
    <source>
        <dbReference type="ARBA" id="ARBA00022840"/>
    </source>
</evidence>
<dbReference type="InterPro" id="IPR038357">
    <property type="entry name" value="KEN_sf"/>
</dbReference>
<dbReference type="PROSITE" id="PS50011">
    <property type="entry name" value="PROTEIN_KINASE_DOM"/>
    <property type="match status" value="1"/>
</dbReference>
<dbReference type="GO" id="GO:0005524">
    <property type="term" value="F:ATP binding"/>
    <property type="evidence" value="ECO:0007669"/>
    <property type="project" value="UniProtKB-KW"/>
</dbReference>
<evidence type="ECO:0000313" key="4">
    <source>
        <dbReference type="EnsemblMetazoa" id="PPA36387.1"/>
    </source>
</evidence>
<dbReference type="GO" id="GO:0070059">
    <property type="term" value="P:intrinsic apoptotic signaling pathway in response to endoplasmic reticulum stress"/>
    <property type="evidence" value="ECO:0000318"/>
    <property type="project" value="GO_Central"/>
</dbReference>
<dbReference type="GO" id="GO:0005783">
    <property type="term" value="C:endoplasmic reticulum"/>
    <property type="evidence" value="ECO:0000318"/>
    <property type="project" value="GO_Central"/>
</dbReference>
<dbReference type="Proteomes" id="UP000005239">
    <property type="component" value="Unassembled WGS sequence"/>
</dbReference>
<dbReference type="GO" id="GO:0004674">
    <property type="term" value="F:protein serine/threonine kinase activity"/>
    <property type="evidence" value="ECO:0000318"/>
    <property type="project" value="GO_Central"/>
</dbReference>
<reference evidence="5" key="1">
    <citation type="journal article" date="2008" name="Nat. Genet.">
        <title>The Pristionchus pacificus genome provides a unique perspective on nematode lifestyle and parasitism.</title>
        <authorList>
            <person name="Dieterich C."/>
            <person name="Clifton S.W."/>
            <person name="Schuster L.N."/>
            <person name="Chinwalla A."/>
            <person name="Delehaunty K."/>
            <person name="Dinkelacker I."/>
            <person name="Fulton L."/>
            <person name="Fulton R."/>
            <person name="Godfrey J."/>
            <person name="Minx P."/>
            <person name="Mitreva M."/>
            <person name="Roeseler W."/>
            <person name="Tian H."/>
            <person name="Witte H."/>
            <person name="Yang S.P."/>
            <person name="Wilson R.K."/>
            <person name="Sommer R.J."/>
        </authorList>
    </citation>
    <scope>NUCLEOTIDE SEQUENCE [LARGE SCALE GENOMIC DNA]</scope>
    <source>
        <strain evidence="5">PS312</strain>
    </source>
</reference>
<dbReference type="PANTHER" id="PTHR13954:SF6">
    <property type="entry name" value="NON-SPECIFIC SERINE_THREONINE PROTEIN KINASE"/>
    <property type="match status" value="1"/>
</dbReference>
<proteinExistence type="predicted"/>
<evidence type="ECO:0000256" key="1">
    <source>
        <dbReference type="ARBA" id="ARBA00022729"/>
    </source>
</evidence>
<accession>A0A2A6CW34</accession>
<sequence>MEGFRCYCMIEVIVITIMEPTVEVQIFPEKWIDEGKFKYDENNIIGGCYDTTVYRGMLPDDREVAVKRVMKKGAKSLQMVDREIDALKKSDSHDNVLRYYLMFEDARFHYLVLEFCQGSLHDLIEKKKRFVTRALSSVEILLQITTGLEYLHSTRRVHRDLKPLFANRANTLRAVIADFGLCKELTLGKNELTICSGIVGTVDWMPAEALNGEKTSYPWDIFSLGCIYHYVLANGKHPFGPPLIRSSKILSGTFSLDEDLSEEAKHLISLMISTDSTKRPTASEIMIDPVFWDAQKRLDFFNHTWSILDWKKFDTILMPRIENDAETVVTENWTSQIDDDLRQYILSFYGYSPYEGDSVKHLLSSIHRAVQSSSLFDEPYPEKFIDYFSSRFPKFLLHLYEAMKICANEHRLKKFYPDKVRVQLQLESLNLIVMRLQPSGAAARSGMTSDTIPLIGSSNYNEALRVFLAEGEATDGMENPLSPDVDFHSLEAATKIKIMCQLLSKAEGNLQGVPEWFGEDGYGNRFYLVDNGCLYVEYGAKLNELSAEEGSGPSIEKQPRKWKLIADTEKMWYAIALIMESFSEEEIARKVASILAIAKEKMLSDSQMRDARQQFDLFRTTIQPPSASPQKSGT</sequence>
<keyword evidence="3" id="KW-0067">ATP-binding</keyword>
<keyword evidence="1" id="KW-0732">Signal</keyword>
<dbReference type="GO" id="GO:0006397">
    <property type="term" value="P:mRNA processing"/>
    <property type="evidence" value="ECO:0007669"/>
    <property type="project" value="InterPro"/>
</dbReference>
<dbReference type="EnsemblMetazoa" id="PPA36387.1">
    <property type="protein sequence ID" value="PPA36387.1"/>
    <property type="gene ID" value="WBGene00274756"/>
</dbReference>
<dbReference type="Pfam" id="PF06479">
    <property type="entry name" value="Ribonuc_2-5A"/>
    <property type="match status" value="1"/>
</dbReference>
<accession>A0A8R1YVF8</accession>
<dbReference type="InterPro" id="IPR011009">
    <property type="entry name" value="Kinase-like_dom_sf"/>
</dbReference>
<dbReference type="PROSITE" id="PS51392">
    <property type="entry name" value="KEN"/>
    <property type="match status" value="1"/>
</dbReference>
<reference evidence="4" key="2">
    <citation type="submission" date="2022-06" db="UniProtKB">
        <authorList>
            <consortium name="EnsemblMetazoa"/>
        </authorList>
    </citation>
    <scope>IDENTIFICATION</scope>
    <source>
        <strain evidence="4">PS312</strain>
    </source>
</reference>
<dbReference type="InterPro" id="IPR045133">
    <property type="entry name" value="IRE1/2-like"/>
</dbReference>
<evidence type="ECO:0000313" key="5">
    <source>
        <dbReference type="Proteomes" id="UP000005239"/>
    </source>
</evidence>
<dbReference type="SUPFAM" id="SSF56112">
    <property type="entry name" value="Protein kinase-like (PK-like)"/>
    <property type="match status" value="1"/>
</dbReference>
<dbReference type="FunFam" id="1.10.510.10:FF:002932">
    <property type="match status" value="1"/>
</dbReference>
<dbReference type="Gene3D" id="1.10.510.10">
    <property type="entry name" value="Transferase(Phosphotransferase) domain 1"/>
    <property type="match status" value="1"/>
</dbReference>
<evidence type="ECO:0000256" key="2">
    <source>
        <dbReference type="ARBA" id="ARBA00022741"/>
    </source>
</evidence>
<dbReference type="Gene3D" id="1.20.1440.180">
    <property type="entry name" value="KEN domain"/>
    <property type="match status" value="1"/>
</dbReference>
<name>A0A2A6CW34_PRIPA</name>
<dbReference type="AlphaFoldDB" id="A0A2A6CW34"/>